<feature type="region of interest" description="Disordered" evidence="1">
    <location>
        <begin position="86"/>
        <end position="117"/>
    </location>
</feature>
<organism evidence="2 3">
    <name type="scientific">Diplodia seriata</name>
    <dbReference type="NCBI Taxonomy" id="420778"/>
    <lineage>
        <taxon>Eukaryota</taxon>
        <taxon>Fungi</taxon>
        <taxon>Dikarya</taxon>
        <taxon>Ascomycota</taxon>
        <taxon>Pezizomycotina</taxon>
        <taxon>Dothideomycetes</taxon>
        <taxon>Dothideomycetes incertae sedis</taxon>
        <taxon>Botryosphaeriales</taxon>
        <taxon>Botryosphaeriaceae</taxon>
        <taxon>Diplodia</taxon>
    </lineage>
</organism>
<proteinExistence type="predicted"/>
<comment type="caution">
    <text evidence="2">The sequence shown here is derived from an EMBL/GenBank/DDBJ whole genome shotgun (WGS) entry which is preliminary data.</text>
</comment>
<feature type="region of interest" description="Disordered" evidence="1">
    <location>
        <begin position="158"/>
        <end position="198"/>
    </location>
</feature>
<gene>
    <name evidence="2" type="ORF">SLS55_010271</name>
</gene>
<evidence type="ECO:0000256" key="1">
    <source>
        <dbReference type="SAM" id="MobiDB-lite"/>
    </source>
</evidence>
<sequence>MSASKLDAVKAIRNRLRAPTADERIELVSQMVTAIERDHPDRFPEVLDIVIGVYEASDKFVKEVQTPANMPTVASPICEDESLINSVSTRPPTETSRLIERSRNGVRHSSGSAHESANPNCSCDLCFLLNENRRQVTTVWRNPKRRAISDIGKTAQVTKTSKAAKRAGDDSMAKEPKKASKAKTVAFQDGGEDDDEYPYLKDEKVVRDVDDCSG</sequence>
<reference evidence="2 3" key="1">
    <citation type="submission" date="2024-02" db="EMBL/GenBank/DDBJ databases">
        <title>De novo assembly and annotation of 12 fungi associated with fruit tree decline syndrome in Ontario, Canada.</title>
        <authorList>
            <person name="Sulman M."/>
            <person name="Ellouze W."/>
            <person name="Ilyukhin E."/>
        </authorList>
    </citation>
    <scope>NUCLEOTIDE SEQUENCE [LARGE SCALE GENOMIC DNA]</scope>
    <source>
        <strain evidence="2 3">FDS-637</strain>
    </source>
</reference>
<accession>A0ABR3C175</accession>
<feature type="compositionally biased region" description="Basic and acidic residues" evidence="1">
    <location>
        <begin position="166"/>
        <end position="178"/>
    </location>
</feature>
<dbReference type="EMBL" id="JAJVCZ030000012">
    <property type="protein sequence ID" value="KAL0253299.1"/>
    <property type="molecule type" value="Genomic_DNA"/>
</dbReference>
<evidence type="ECO:0000313" key="3">
    <source>
        <dbReference type="Proteomes" id="UP001430584"/>
    </source>
</evidence>
<evidence type="ECO:0000313" key="2">
    <source>
        <dbReference type="EMBL" id="KAL0253299.1"/>
    </source>
</evidence>
<feature type="compositionally biased region" description="Polar residues" evidence="1">
    <location>
        <begin position="107"/>
        <end position="117"/>
    </location>
</feature>
<name>A0ABR3C175_9PEZI</name>
<keyword evidence="3" id="KW-1185">Reference proteome</keyword>
<dbReference type="Proteomes" id="UP001430584">
    <property type="component" value="Unassembled WGS sequence"/>
</dbReference>
<dbReference type="RefSeq" id="XP_066627943.1">
    <property type="nucleotide sequence ID" value="XM_066781660.1"/>
</dbReference>
<dbReference type="GeneID" id="92014356"/>
<feature type="compositionally biased region" description="Polar residues" evidence="1">
    <location>
        <begin position="86"/>
        <end position="96"/>
    </location>
</feature>
<protein>
    <submittedName>
        <fullName evidence="2">Uncharacterized protein</fullName>
    </submittedName>
</protein>